<name>A0A9D4P244_DERFA</name>
<dbReference type="Pfam" id="PF06470">
    <property type="entry name" value="SMC_hinge"/>
    <property type="match status" value="1"/>
</dbReference>
<feature type="region of interest" description="Disordered" evidence="4">
    <location>
        <begin position="1206"/>
        <end position="1247"/>
    </location>
</feature>
<dbReference type="Gene3D" id="3.40.50.300">
    <property type="entry name" value="P-loop containing nucleotide triphosphate hydrolases"/>
    <property type="match status" value="2"/>
</dbReference>
<dbReference type="GO" id="GO:0005694">
    <property type="term" value="C:chromosome"/>
    <property type="evidence" value="ECO:0007669"/>
    <property type="project" value="InterPro"/>
</dbReference>
<dbReference type="SUPFAM" id="SSF52540">
    <property type="entry name" value="P-loop containing nucleoside triphosphate hydrolases"/>
    <property type="match status" value="2"/>
</dbReference>
<feature type="compositionally biased region" description="Low complexity" evidence="4">
    <location>
        <begin position="1206"/>
        <end position="1223"/>
    </location>
</feature>
<evidence type="ECO:0000256" key="3">
    <source>
        <dbReference type="SAM" id="Coils"/>
    </source>
</evidence>
<feature type="coiled-coil region" evidence="3">
    <location>
        <begin position="1121"/>
        <end position="1148"/>
    </location>
</feature>
<evidence type="ECO:0000256" key="1">
    <source>
        <dbReference type="ARBA" id="ARBA00023054"/>
    </source>
</evidence>
<evidence type="ECO:0000259" key="5">
    <source>
        <dbReference type="Pfam" id="PF02463"/>
    </source>
</evidence>
<proteinExistence type="inferred from homology"/>
<gene>
    <name evidence="7" type="ORF">HUG17_5664</name>
</gene>
<dbReference type="Gene3D" id="1.20.1060.20">
    <property type="match status" value="1"/>
</dbReference>
<dbReference type="Gene3D" id="1.10.287.1490">
    <property type="match status" value="1"/>
</dbReference>
<comment type="caution">
    <text evidence="7">The sequence shown here is derived from an EMBL/GenBank/DDBJ whole genome shotgun (WGS) entry which is preliminary data.</text>
</comment>
<dbReference type="PIRSF" id="PIRSF005719">
    <property type="entry name" value="SMC"/>
    <property type="match status" value="1"/>
</dbReference>
<dbReference type="Gene3D" id="3.30.70.1620">
    <property type="match status" value="1"/>
</dbReference>
<keyword evidence="2" id="KW-0539">Nucleus</keyword>
<evidence type="ECO:0000256" key="2">
    <source>
        <dbReference type="PIRNR" id="PIRNR005719"/>
    </source>
</evidence>
<feature type="coiled-coil region" evidence="3">
    <location>
        <begin position="815"/>
        <end position="849"/>
    </location>
</feature>
<dbReference type="Proteomes" id="UP000828236">
    <property type="component" value="Unassembled WGS sequence"/>
</dbReference>
<dbReference type="GO" id="GO:0005524">
    <property type="term" value="F:ATP binding"/>
    <property type="evidence" value="ECO:0007669"/>
    <property type="project" value="InterPro"/>
</dbReference>
<dbReference type="Pfam" id="PF02463">
    <property type="entry name" value="SMC_N"/>
    <property type="match status" value="1"/>
</dbReference>
<reference evidence="7" key="1">
    <citation type="submission" date="2020-06" db="EMBL/GenBank/DDBJ databases">
        <authorList>
            <person name="Ji K."/>
            <person name="Li J."/>
        </authorList>
    </citation>
    <scope>NUCLEOTIDE SEQUENCE</scope>
    <source>
        <strain evidence="7">JKM2019</strain>
        <tissue evidence="7">Whole body</tissue>
    </source>
</reference>
<comment type="similarity">
    <text evidence="2">Belongs to the SMC family.</text>
</comment>
<dbReference type="InterPro" id="IPR003395">
    <property type="entry name" value="RecF/RecN/SMC_N"/>
</dbReference>
<feature type="coiled-coil region" evidence="3">
    <location>
        <begin position="348"/>
        <end position="485"/>
    </location>
</feature>
<feature type="domain" description="SMC hinge" evidence="6">
    <location>
        <begin position="653"/>
        <end position="762"/>
    </location>
</feature>
<comment type="subcellular location">
    <subcellularLocation>
        <location evidence="2">Nucleus</location>
    </subcellularLocation>
</comment>
<accession>A0A9D4P244</accession>
<feature type="coiled-coil region" evidence="3">
    <location>
        <begin position="511"/>
        <end position="553"/>
    </location>
</feature>
<evidence type="ECO:0000313" key="7">
    <source>
        <dbReference type="EMBL" id="KAH7642617.1"/>
    </source>
</evidence>
<evidence type="ECO:0000259" key="6">
    <source>
        <dbReference type="Pfam" id="PF06470"/>
    </source>
</evidence>
<feature type="domain" description="RecF/RecN/SMC N-terminal" evidence="5">
    <location>
        <begin position="116"/>
        <end position="1365"/>
    </location>
</feature>
<dbReference type="GO" id="GO:0016887">
    <property type="term" value="F:ATP hydrolysis activity"/>
    <property type="evidence" value="ECO:0007669"/>
    <property type="project" value="InterPro"/>
</dbReference>
<dbReference type="EMBL" id="SDOV01000004">
    <property type="protein sequence ID" value="KAH7642617.1"/>
    <property type="molecule type" value="Genomic_DNA"/>
</dbReference>
<reference evidence="7" key="2">
    <citation type="journal article" date="2021" name="World Allergy Organ. J.">
        <title>Chromosome-level assembly of Dermatophagoides farinae genome and transcriptome reveals two novel allergens Der f 37 and Der f 39.</title>
        <authorList>
            <person name="Chen J."/>
            <person name="Cai Z."/>
            <person name="Fan D."/>
            <person name="Hu J."/>
            <person name="Hou Y."/>
            <person name="He Y."/>
            <person name="Zhang Z."/>
            <person name="Zhao Z."/>
            <person name="Gao P."/>
            <person name="Hu W."/>
            <person name="Sun J."/>
            <person name="Li J."/>
            <person name="Ji K."/>
        </authorList>
    </citation>
    <scope>NUCLEOTIDE SEQUENCE</scope>
    <source>
        <strain evidence="7">JKM2019</strain>
    </source>
</reference>
<dbReference type="GO" id="GO:0051276">
    <property type="term" value="P:chromosome organization"/>
    <property type="evidence" value="ECO:0007669"/>
    <property type="project" value="InterPro"/>
</dbReference>
<protein>
    <recommendedName>
        <fullName evidence="2">Structural maintenance of chromosomes protein</fullName>
    </recommendedName>
</protein>
<dbReference type="InterPro" id="IPR010935">
    <property type="entry name" value="SMC_hinge"/>
</dbReference>
<dbReference type="GO" id="GO:0005634">
    <property type="term" value="C:nucleus"/>
    <property type="evidence" value="ECO:0007669"/>
    <property type="project" value="UniProtKB-SubCell"/>
</dbReference>
<dbReference type="InterPro" id="IPR027417">
    <property type="entry name" value="P-loop_NTPase"/>
</dbReference>
<dbReference type="PANTHER" id="PTHR43977">
    <property type="entry name" value="STRUCTURAL MAINTENANCE OF CHROMOSOMES PROTEIN 3"/>
    <property type="match status" value="1"/>
</dbReference>
<organism evidence="7">
    <name type="scientific">Dermatophagoides farinae</name>
    <name type="common">American house dust mite</name>
    <dbReference type="NCBI Taxonomy" id="6954"/>
    <lineage>
        <taxon>Eukaryota</taxon>
        <taxon>Metazoa</taxon>
        <taxon>Ecdysozoa</taxon>
        <taxon>Arthropoda</taxon>
        <taxon>Chelicerata</taxon>
        <taxon>Arachnida</taxon>
        <taxon>Acari</taxon>
        <taxon>Acariformes</taxon>
        <taxon>Sarcoptiformes</taxon>
        <taxon>Astigmata</taxon>
        <taxon>Psoroptidia</taxon>
        <taxon>Analgoidea</taxon>
        <taxon>Pyroglyphidae</taxon>
        <taxon>Dermatophagoidinae</taxon>
        <taxon>Dermatophagoides</taxon>
    </lineage>
</organism>
<feature type="compositionally biased region" description="Low complexity" evidence="4">
    <location>
        <begin position="1233"/>
        <end position="1247"/>
    </location>
</feature>
<keyword evidence="1 3" id="KW-0175">Coiled coil</keyword>
<sequence>MDDKFDGFKFESSTISLEDIRQQVIRKTKSNVNQNPRNSFLDLVDSVSKISSQFRKQTDDDCQVGLPKWTNENRKSLAMAINETVENLVRLSNDCHIDLANAVVMKMEQNDRKYPVKKIIISGFRSYKYCLINDLSPGLNIIVGTNGAGKSNIIMALEFVLTDNYYRLNEEQRLLLICQNRSINESAKIIEAFVEIHFDNEDKFFPINEKLVIIKRHITRTNDNFFINGKLTKNNELIAFLESGGFSRDNSYFLVKQGLVSDVATSNPSKILDILRTMSGAKKFDQSKIQTMEILKENDYFIKQIELKIQLMEEKLSMLNIDPEIIQRYERLSKIKKYLTSRIKQKGLEELRQTRQDRQQEYEQNVENLEHNQENLSNIQERLEEKKQKREEIRLEIGDLKTKFDSSKLLMETLHNELSDLCQQRQSLEQVVVTDTDLEQIDSLKNELLQDDEKLNDKIHELQNLSNMEKQLNDKLKSLESKRMNYLNWIRLMQSSVVSNERNSLIFQRFLKPLDEQIQQLQQCIANLRNETLANLKSEKLMLEKSLKKISQEKTSRLQRLEPLKQELADLIIAKKSNKIKLCEIMSQLTKLQKESISITNDVKEMENRLDHCSMAITTKRNIQQVLESFQSKLNSNEDVDEEERKRAERVIDGYHGQVIDFIDLIKPVNYAMEALLKNNLFQHVVSNENVSIEILNEISRLNLIGSFHFLAINRLPPSTSTNESSIEQSVNKLCEPLFNCIRNKDPGNVEMGNVLRHIFACLYIGRSFHDCWTLFQKSRHCDFATLNGEMIDRHGVIRKIDRNKLTKFEMYQKLSDSQKRLKEIREQIQQLESDRDRIMDENLEIHRQETLKKQELASLQDGFERQNDDIESESVLAKKLEQIDQQIEMERKCLCSNETRMSCLIEEKNFWEHKIQSIQSDPNVLQPEIQELNEQIETLKSEIHHTVHKHKITEELIQDLKLSTQRLKTKIEQIEYYQSNLQASAKKCEKFDQLQQQWTKQIESLHRKIAQFNEILSNKTQIKFELDNEIEHLEQEWQQAMYEVELLRKSFQTKEDGCKNIDSQIQDIMVDIEQAGLFSNDFLRDLDSQYRNLNTTSQMNKAVRNLNRQLNDLIPGGKINHSLLGEYHEHRQTIDNLKSEKENQIRSAEKIHHLMRMVEGQKNEIIMRTYKQVNFYFQEIFKRFVPNGAAFLQFITRHHTDQNMSSTTIETSSTSNNSTEITMRSETLTEPSSLSSSFNSSSLGSSADQSSIIDSVDSFAGIEILVSFEEKNEPKQDLMSLSSGQKTLVSMAFVLALQQVDPTPFYIFDELDQNLDPQSTELIANMIQTQVSPQPQQRHKQFIVTTFKTKLVEHSDRCFGVKYVNGLSQVQRISKESALKFLSPITEQQNNN</sequence>
<evidence type="ECO:0000256" key="4">
    <source>
        <dbReference type="SAM" id="MobiDB-lite"/>
    </source>
</evidence>
<dbReference type="InterPro" id="IPR024704">
    <property type="entry name" value="SMC"/>
</dbReference>
<dbReference type="Gene3D" id="1.10.287.1080">
    <property type="entry name" value="MazG-like"/>
    <property type="match status" value="1"/>
</dbReference>
<dbReference type="SUPFAM" id="SSF75553">
    <property type="entry name" value="Smc hinge domain"/>
    <property type="match status" value="1"/>
</dbReference>
<dbReference type="InterPro" id="IPR036277">
    <property type="entry name" value="SMC_hinge_sf"/>
</dbReference>